<organism evidence="1 2">
    <name type="scientific">Cichorium intybus</name>
    <name type="common">Chicory</name>
    <dbReference type="NCBI Taxonomy" id="13427"/>
    <lineage>
        <taxon>Eukaryota</taxon>
        <taxon>Viridiplantae</taxon>
        <taxon>Streptophyta</taxon>
        <taxon>Embryophyta</taxon>
        <taxon>Tracheophyta</taxon>
        <taxon>Spermatophyta</taxon>
        <taxon>Magnoliopsida</taxon>
        <taxon>eudicotyledons</taxon>
        <taxon>Gunneridae</taxon>
        <taxon>Pentapetalae</taxon>
        <taxon>asterids</taxon>
        <taxon>campanulids</taxon>
        <taxon>Asterales</taxon>
        <taxon>Asteraceae</taxon>
        <taxon>Cichorioideae</taxon>
        <taxon>Cichorieae</taxon>
        <taxon>Cichoriinae</taxon>
        <taxon>Cichorium</taxon>
    </lineage>
</organism>
<evidence type="ECO:0000313" key="2">
    <source>
        <dbReference type="Proteomes" id="UP001055811"/>
    </source>
</evidence>
<gene>
    <name evidence="1" type="ORF">L2E82_24728</name>
</gene>
<reference evidence="2" key="1">
    <citation type="journal article" date="2022" name="Mol. Ecol. Resour.">
        <title>The genomes of chicory, endive, great burdock and yacon provide insights into Asteraceae palaeo-polyploidization history and plant inulin production.</title>
        <authorList>
            <person name="Fan W."/>
            <person name="Wang S."/>
            <person name="Wang H."/>
            <person name="Wang A."/>
            <person name="Jiang F."/>
            <person name="Liu H."/>
            <person name="Zhao H."/>
            <person name="Xu D."/>
            <person name="Zhang Y."/>
        </authorList>
    </citation>
    <scope>NUCLEOTIDE SEQUENCE [LARGE SCALE GENOMIC DNA]</scope>
    <source>
        <strain evidence="2">cv. Punajuju</strain>
    </source>
</reference>
<protein>
    <submittedName>
        <fullName evidence="1">Uncharacterized protein</fullName>
    </submittedName>
</protein>
<sequence>MKNDSRRKVKDEHLKPLEKENVVNGKEVLIDSEDGGVESPVVSDDDYENIISCLLMFLNVACLILELAALQAIQIQIQNQNLSFNEGDLSGGVADINQEDQSSSEDSCEAVDESDSSEDDSNSCGLESLFTKRKITDELEDEEEAPLSPLSPPAQPHPQYPQFPSDFFDQFLHVEHVMQKNSDQLHALCLDLQHVRQCLDDIGGWHQSQGHFPNFRPPDPQMSSMTSGVSTNEIEDGDEAPPSPPAQAPPVSTFSTQIF</sequence>
<name>A0ACB9E1N7_CICIN</name>
<evidence type="ECO:0000313" key="1">
    <source>
        <dbReference type="EMBL" id="KAI3752692.1"/>
    </source>
</evidence>
<comment type="caution">
    <text evidence="1">The sequence shown here is derived from an EMBL/GenBank/DDBJ whole genome shotgun (WGS) entry which is preliminary data.</text>
</comment>
<proteinExistence type="predicted"/>
<dbReference type="Proteomes" id="UP001055811">
    <property type="component" value="Linkage Group LG04"/>
</dbReference>
<accession>A0ACB9E1N7</accession>
<reference evidence="1 2" key="2">
    <citation type="journal article" date="2022" name="Mol. Ecol. Resour.">
        <title>The genomes of chicory, endive, great burdock and yacon provide insights into Asteraceae paleo-polyploidization history and plant inulin production.</title>
        <authorList>
            <person name="Fan W."/>
            <person name="Wang S."/>
            <person name="Wang H."/>
            <person name="Wang A."/>
            <person name="Jiang F."/>
            <person name="Liu H."/>
            <person name="Zhao H."/>
            <person name="Xu D."/>
            <person name="Zhang Y."/>
        </authorList>
    </citation>
    <scope>NUCLEOTIDE SEQUENCE [LARGE SCALE GENOMIC DNA]</scope>
    <source>
        <strain evidence="2">cv. Punajuju</strain>
        <tissue evidence="1">Leaves</tissue>
    </source>
</reference>
<dbReference type="EMBL" id="CM042012">
    <property type="protein sequence ID" value="KAI3752692.1"/>
    <property type="molecule type" value="Genomic_DNA"/>
</dbReference>
<keyword evidence="2" id="KW-1185">Reference proteome</keyword>